<comment type="cofactor">
    <cofactor evidence="2">
        <name>Mg(2+)</name>
        <dbReference type="ChEBI" id="CHEBI:18420"/>
    </cofactor>
</comment>
<dbReference type="GO" id="GO:0016779">
    <property type="term" value="F:nucleotidyltransferase activity"/>
    <property type="evidence" value="ECO:0007669"/>
    <property type="project" value="UniProtKB-KW"/>
</dbReference>
<feature type="domain" description="Mab-21-like nucleotidyltransferase" evidence="12">
    <location>
        <begin position="73"/>
        <end position="208"/>
    </location>
</feature>
<dbReference type="OrthoDB" id="6054650at2759"/>
<evidence type="ECO:0000259" key="13">
    <source>
        <dbReference type="Pfam" id="PF20266"/>
    </source>
</evidence>
<evidence type="ECO:0000313" key="14">
    <source>
        <dbReference type="RefSeq" id="XP_016990919.1"/>
    </source>
</evidence>
<dbReference type="Pfam" id="PF03281">
    <property type="entry name" value="Mab-21"/>
    <property type="match status" value="1"/>
</dbReference>
<keyword evidence="7" id="KW-0547">Nucleotide-binding</keyword>
<protein>
    <submittedName>
        <fullName evidence="14">Uncharacterized protein LOC108052901</fullName>
    </submittedName>
</protein>
<dbReference type="GO" id="GO:0046872">
    <property type="term" value="F:metal ion binding"/>
    <property type="evidence" value="ECO:0007669"/>
    <property type="project" value="UniProtKB-KW"/>
</dbReference>
<reference evidence="14" key="1">
    <citation type="submission" date="2025-08" db="UniProtKB">
        <authorList>
            <consortium name="RefSeq"/>
        </authorList>
    </citation>
    <scope>IDENTIFICATION</scope>
</reference>
<keyword evidence="9" id="KW-0460">Magnesium</keyword>
<dbReference type="InterPro" id="IPR046903">
    <property type="entry name" value="Mab-21-like_nuc_Trfase"/>
</dbReference>
<dbReference type="SMART" id="SM01265">
    <property type="entry name" value="Mab-21"/>
    <property type="match status" value="1"/>
</dbReference>
<dbReference type="Gene3D" id="3.30.460.90">
    <property type="match status" value="1"/>
</dbReference>
<dbReference type="AlphaFoldDB" id="A0A6P4FN92"/>
<organism evidence="14">
    <name type="scientific">Drosophila rhopaloa</name>
    <name type="common">Fruit fly</name>
    <dbReference type="NCBI Taxonomy" id="1041015"/>
    <lineage>
        <taxon>Eukaryota</taxon>
        <taxon>Metazoa</taxon>
        <taxon>Ecdysozoa</taxon>
        <taxon>Arthropoda</taxon>
        <taxon>Hexapoda</taxon>
        <taxon>Insecta</taxon>
        <taxon>Pterygota</taxon>
        <taxon>Neoptera</taxon>
        <taxon>Endopterygota</taxon>
        <taxon>Diptera</taxon>
        <taxon>Brachycera</taxon>
        <taxon>Muscomorpha</taxon>
        <taxon>Ephydroidea</taxon>
        <taxon>Drosophilidae</taxon>
        <taxon>Drosophila</taxon>
        <taxon>Sophophora</taxon>
    </lineage>
</organism>
<keyword evidence="11" id="KW-0464">Manganese</keyword>
<dbReference type="RefSeq" id="XP_016990919.1">
    <property type="nucleotide sequence ID" value="XM_017135430.1"/>
</dbReference>
<gene>
    <name evidence="14" type="primary">LOC108052901</name>
</gene>
<evidence type="ECO:0000256" key="5">
    <source>
        <dbReference type="ARBA" id="ARBA00022695"/>
    </source>
</evidence>
<dbReference type="Pfam" id="PF20266">
    <property type="entry name" value="Mab-21_C"/>
    <property type="match status" value="1"/>
</dbReference>
<evidence type="ECO:0000256" key="4">
    <source>
        <dbReference type="ARBA" id="ARBA00022679"/>
    </source>
</evidence>
<name>A0A6P4FN92_DRORH</name>
<dbReference type="InterPro" id="IPR024810">
    <property type="entry name" value="MAB21L/cGLR"/>
</dbReference>
<dbReference type="PANTHER" id="PTHR10656:SF42">
    <property type="entry name" value="CYCLIC GMP-AMP SYNTHASE-LIKE PROTEIN-RELATED"/>
    <property type="match status" value="1"/>
</dbReference>
<keyword evidence="10" id="KW-0342">GTP-binding</keyword>
<dbReference type="GO" id="GO:0005524">
    <property type="term" value="F:ATP binding"/>
    <property type="evidence" value="ECO:0007669"/>
    <property type="project" value="UniProtKB-KW"/>
</dbReference>
<dbReference type="InterPro" id="IPR046906">
    <property type="entry name" value="Mab-21_HhH/H2TH-like"/>
</dbReference>
<evidence type="ECO:0000259" key="12">
    <source>
        <dbReference type="Pfam" id="PF03281"/>
    </source>
</evidence>
<accession>A0A6P4FN92</accession>
<comment type="cofactor">
    <cofactor evidence="1">
        <name>Mn(2+)</name>
        <dbReference type="ChEBI" id="CHEBI:29035"/>
    </cofactor>
</comment>
<keyword evidence="4" id="KW-0808">Transferase</keyword>
<evidence type="ECO:0000256" key="7">
    <source>
        <dbReference type="ARBA" id="ARBA00022741"/>
    </source>
</evidence>
<dbReference type="GO" id="GO:0005525">
    <property type="term" value="F:GTP binding"/>
    <property type="evidence" value="ECO:0007669"/>
    <property type="project" value="UniProtKB-KW"/>
</dbReference>
<evidence type="ECO:0000256" key="2">
    <source>
        <dbReference type="ARBA" id="ARBA00001946"/>
    </source>
</evidence>
<evidence type="ECO:0000256" key="11">
    <source>
        <dbReference type="ARBA" id="ARBA00023211"/>
    </source>
</evidence>
<evidence type="ECO:0000256" key="1">
    <source>
        <dbReference type="ARBA" id="ARBA00001936"/>
    </source>
</evidence>
<evidence type="ECO:0000256" key="3">
    <source>
        <dbReference type="ARBA" id="ARBA00008307"/>
    </source>
</evidence>
<keyword evidence="8" id="KW-0067">ATP-binding</keyword>
<feature type="domain" description="Mab-21-like HhH/H2TH-like" evidence="13">
    <location>
        <begin position="253"/>
        <end position="342"/>
    </location>
</feature>
<proteinExistence type="inferred from homology"/>
<evidence type="ECO:0000256" key="9">
    <source>
        <dbReference type="ARBA" id="ARBA00022842"/>
    </source>
</evidence>
<keyword evidence="5" id="KW-0548">Nucleotidyltransferase</keyword>
<comment type="similarity">
    <text evidence="3">Belongs to the mab-21 family.</text>
</comment>
<dbReference type="PANTHER" id="PTHR10656">
    <property type="entry name" value="CELL FATE DETERMINING PROTEIN MAB21-RELATED"/>
    <property type="match status" value="1"/>
</dbReference>
<keyword evidence="6" id="KW-0479">Metal-binding</keyword>
<evidence type="ECO:0000256" key="6">
    <source>
        <dbReference type="ARBA" id="ARBA00022723"/>
    </source>
</evidence>
<sequence>MQSFAKPKYSKPLRFGEAIELVLEWISIEPKDRQTFKEDAQQIENEFIRAISRQDPFFASAFRGFALTGSNLDDVKINLPDEFDMLTTVQMPCEVKPIPLKGHPSYVSLRVSGAHIPHHLVNREGEEYYISRRKVQSWFRDNINEVIPELYNIQCGGGRSYELRNISGGHVAHTIKATCLSDPGRKICFDFVSAFKFSAREWPRVFPQHRDGDRSWYAVPCKIRSHNAVDDPLSFIVCAPYWERMVLSKKQNLKDGFRLMKALRDANDMPKIFSYTIKSVFLNAANRKKINWNQSPGQILIRAVDLMVMFLRRGFLPFYLVPDASVLEGISVDERRDYASRLRRILRRLIKCRNRNCMTPDDMQFIFGMRY</sequence>
<dbReference type="Gene3D" id="1.10.1410.40">
    <property type="match status" value="1"/>
</dbReference>
<evidence type="ECO:0000256" key="8">
    <source>
        <dbReference type="ARBA" id="ARBA00022840"/>
    </source>
</evidence>
<evidence type="ECO:0000256" key="10">
    <source>
        <dbReference type="ARBA" id="ARBA00023134"/>
    </source>
</evidence>
<dbReference type="GeneID" id="108052901"/>
<dbReference type="RefSeq" id="XP_016990919.2">
    <property type="nucleotide sequence ID" value="XM_017135430.2"/>
</dbReference>